<dbReference type="PANTHER" id="PTHR23356:SF16">
    <property type="entry name" value="DPY30 DOMAIN CONTAINING 2"/>
    <property type="match status" value="1"/>
</dbReference>
<dbReference type="CDD" id="cd22966">
    <property type="entry name" value="DD_DYDC-like"/>
    <property type="match status" value="1"/>
</dbReference>
<accession>A0A3Q3XKT7</accession>
<dbReference type="InterPro" id="IPR037856">
    <property type="entry name" value="Sdc1/DPY30"/>
</dbReference>
<dbReference type="FunFam" id="1.20.890.10:FF:000009">
    <property type="entry name" value="DPY30 domain-containing protein 1"/>
    <property type="match status" value="1"/>
</dbReference>
<dbReference type="Ensembl" id="ENSMMOT00000028137.1">
    <property type="protein sequence ID" value="ENSMMOP00000027664.1"/>
    <property type="gene ID" value="ENSMMOG00000020921.1"/>
</dbReference>
<comment type="subcellular location">
    <subcellularLocation>
        <location evidence="1">Cytoplasm</location>
        <location evidence="1">Cytoskeleton</location>
        <location evidence="1">Flagellum axoneme</location>
    </subcellularLocation>
</comment>
<dbReference type="InterPro" id="IPR007858">
    <property type="entry name" value="Dpy-30_motif"/>
</dbReference>
<keyword evidence="13" id="KW-1185">Reference proteome</keyword>
<comment type="similarity">
    <text evidence="2">Belongs to the dpy-30 family.</text>
</comment>
<sequence length="161" mass="18873">MDSEYLKKHLGRCLAEGLAEVAEQRPADPILYLAHWLYKHNAVEYERRSNSRRSSSSRRSLKKYLVKTSFFCAETENEAWEHQPKGDGRKSSNWSTFSSSLFNTLSRVRACQRHRRSLRRSPQRPAHPRRPREEPPATIRKTSRAQTNPELKLRGTTPDRR</sequence>
<evidence type="ECO:0000256" key="7">
    <source>
        <dbReference type="ARBA" id="ARBA00023273"/>
    </source>
</evidence>
<comment type="subunit">
    <text evidence="9">Component of the axonemal radial spoke complex 1 (RS1), at least composed of spoke head proteins RSPH1, RSPH3, RSPH9 and the cilia-specific component RSPH4A or sperm-specific component RSPH6A, spoke stalk proteins RSPH14, DNAJB13, DYDC1, ROPN1L and NME5, and the anchor protein IQUB. Interacts with SH3GL3.</text>
</comment>
<evidence type="ECO:0000256" key="9">
    <source>
        <dbReference type="ARBA" id="ARBA00062391"/>
    </source>
</evidence>
<proteinExistence type="inferred from homology"/>
<evidence type="ECO:0000256" key="4">
    <source>
        <dbReference type="ARBA" id="ARBA00022846"/>
    </source>
</evidence>
<feature type="compositionally biased region" description="Basic and acidic residues" evidence="11">
    <location>
        <begin position="151"/>
        <end position="161"/>
    </location>
</feature>
<organism evidence="12 13">
    <name type="scientific">Mola mola</name>
    <name type="common">Ocean sunfish</name>
    <name type="synonym">Tetraodon mola</name>
    <dbReference type="NCBI Taxonomy" id="94237"/>
    <lineage>
        <taxon>Eukaryota</taxon>
        <taxon>Metazoa</taxon>
        <taxon>Chordata</taxon>
        <taxon>Craniata</taxon>
        <taxon>Vertebrata</taxon>
        <taxon>Euteleostomi</taxon>
        <taxon>Actinopterygii</taxon>
        <taxon>Neopterygii</taxon>
        <taxon>Teleostei</taxon>
        <taxon>Neoteleostei</taxon>
        <taxon>Acanthomorphata</taxon>
        <taxon>Eupercaria</taxon>
        <taxon>Tetraodontiformes</taxon>
        <taxon>Molidae</taxon>
        <taxon>Mola</taxon>
    </lineage>
</organism>
<dbReference type="GO" id="GO:0048188">
    <property type="term" value="C:Set1C/COMPASS complex"/>
    <property type="evidence" value="ECO:0007669"/>
    <property type="project" value="InterPro"/>
</dbReference>
<evidence type="ECO:0000313" key="13">
    <source>
        <dbReference type="Proteomes" id="UP000261620"/>
    </source>
</evidence>
<comment type="function">
    <text evidence="8">Functions as part of axonemal radial spoke complexes that play an important part in the motility of sperm and cilia. Plays a crucial role during acrosome biogenesis.</text>
</comment>
<keyword evidence="7" id="KW-0966">Cell projection</keyword>
<evidence type="ECO:0000313" key="12">
    <source>
        <dbReference type="Ensembl" id="ENSMMOP00000027664.1"/>
    </source>
</evidence>
<keyword evidence="4" id="KW-0282">Flagellum</keyword>
<feature type="compositionally biased region" description="Basic residues" evidence="11">
    <location>
        <begin position="112"/>
        <end position="130"/>
    </location>
</feature>
<dbReference type="Proteomes" id="UP000261620">
    <property type="component" value="Unplaced"/>
</dbReference>
<evidence type="ECO:0000256" key="11">
    <source>
        <dbReference type="SAM" id="MobiDB-lite"/>
    </source>
</evidence>
<reference evidence="12" key="1">
    <citation type="submission" date="2025-08" db="UniProtKB">
        <authorList>
            <consortium name="Ensembl"/>
        </authorList>
    </citation>
    <scope>IDENTIFICATION</scope>
</reference>
<evidence type="ECO:0000256" key="3">
    <source>
        <dbReference type="ARBA" id="ARBA00022490"/>
    </source>
</evidence>
<evidence type="ECO:0000256" key="8">
    <source>
        <dbReference type="ARBA" id="ARBA00058296"/>
    </source>
</evidence>
<dbReference type="STRING" id="94237.ENSMMOP00000027664"/>
<keyword evidence="6" id="KW-0206">Cytoskeleton</keyword>
<feature type="region of interest" description="Disordered" evidence="11">
    <location>
        <begin position="112"/>
        <end position="161"/>
    </location>
</feature>
<dbReference type="Gene3D" id="1.20.890.10">
    <property type="entry name" value="cAMP-dependent protein kinase regulatory subunit, dimerization-anchoring domain"/>
    <property type="match status" value="1"/>
</dbReference>
<dbReference type="AlphaFoldDB" id="A0A3Q3XKT7"/>
<evidence type="ECO:0000256" key="10">
    <source>
        <dbReference type="ARBA" id="ARBA00068754"/>
    </source>
</evidence>
<dbReference type="PANTHER" id="PTHR23356">
    <property type="entry name" value="DPY30-RELATED"/>
    <property type="match status" value="1"/>
</dbReference>
<keyword evidence="5" id="KW-0969">Cilium</keyword>
<reference evidence="12" key="2">
    <citation type="submission" date="2025-09" db="UniProtKB">
        <authorList>
            <consortium name="Ensembl"/>
        </authorList>
    </citation>
    <scope>IDENTIFICATION</scope>
</reference>
<dbReference type="InterPro" id="IPR049630">
    <property type="entry name" value="DYDC-like_DD"/>
</dbReference>
<dbReference type="Pfam" id="PF05186">
    <property type="entry name" value="Dpy-30"/>
    <property type="match status" value="1"/>
</dbReference>
<evidence type="ECO:0000256" key="5">
    <source>
        <dbReference type="ARBA" id="ARBA00023069"/>
    </source>
</evidence>
<evidence type="ECO:0000256" key="6">
    <source>
        <dbReference type="ARBA" id="ARBA00023212"/>
    </source>
</evidence>
<name>A0A3Q3XKT7_MOLML</name>
<protein>
    <recommendedName>
        <fullName evidence="10">DPY30 domain-containing protein 1</fullName>
    </recommendedName>
</protein>
<evidence type="ECO:0000256" key="1">
    <source>
        <dbReference type="ARBA" id="ARBA00004611"/>
    </source>
</evidence>
<evidence type="ECO:0000256" key="2">
    <source>
        <dbReference type="ARBA" id="ARBA00010849"/>
    </source>
</evidence>
<keyword evidence="3" id="KW-0963">Cytoplasm</keyword>